<dbReference type="Proteomes" id="UP000445000">
    <property type="component" value="Unassembled WGS sequence"/>
</dbReference>
<feature type="transmembrane region" description="Helical" evidence="8">
    <location>
        <begin position="314"/>
        <end position="332"/>
    </location>
</feature>
<dbReference type="Pfam" id="PF13231">
    <property type="entry name" value="PMT_2"/>
    <property type="match status" value="1"/>
</dbReference>
<dbReference type="GO" id="GO:0016763">
    <property type="term" value="F:pentosyltransferase activity"/>
    <property type="evidence" value="ECO:0007669"/>
    <property type="project" value="TreeGrafter"/>
</dbReference>
<gene>
    <name evidence="10" type="ORF">GCM10011487_31380</name>
</gene>
<protein>
    <submittedName>
        <fullName evidence="10">Glycosyl transferase</fullName>
    </submittedName>
</protein>
<keyword evidence="7 8" id="KW-0472">Membrane</keyword>
<name>A0A829YE45_9GAMM</name>
<feature type="transmembrane region" description="Helical" evidence="8">
    <location>
        <begin position="96"/>
        <end position="115"/>
    </location>
</feature>
<dbReference type="PANTHER" id="PTHR33908">
    <property type="entry name" value="MANNOSYLTRANSFERASE YKCB-RELATED"/>
    <property type="match status" value="1"/>
</dbReference>
<accession>A0A829YE45</accession>
<dbReference type="InterPro" id="IPR050297">
    <property type="entry name" value="LipidA_mod_glycosyltrf_83"/>
</dbReference>
<proteinExistence type="predicted"/>
<comment type="subcellular location">
    <subcellularLocation>
        <location evidence="1">Cell membrane</location>
        <topology evidence="1">Multi-pass membrane protein</topology>
    </subcellularLocation>
</comment>
<keyword evidence="6 8" id="KW-1133">Transmembrane helix</keyword>
<evidence type="ECO:0000256" key="5">
    <source>
        <dbReference type="ARBA" id="ARBA00022692"/>
    </source>
</evidence>
<feature type="transmembrane region" description="Helical" evidence="8">
    <location>
        <begin position="279"/>
        <end position="302"/>
    </location>
</feature>
<evidence type="ECO:0000256" key="2">
    <source>
        <dbReference type="ARBA" id="ARBA00022475"/>
    </source>
</evidence>
<dbReference type="RefSeq" id="WP_161812827.1">
    <property type="nucleotide sequence ID" value="NZ_BLJN01000003.1"/>
</dbReference>
<feature type="domain" description="Glycosyltransferase RgtA/B/C/D-like" evidence="9">
    <location>
        <begin position="77"/>
        <end position="240"/>
    </location>
</feature>
<keyword evidence="2" id="KW-1003">Cell membrane</keyword>
<dbReference type="InterPro" id="IPR038731">
    <property type="entry name" value="RgtA/B/C-like"/>
</dbReference>
<keyword evidence="11" id="KW-1185">Reference proteome</keyword>
<evidence type="ECO:0000259" key="9">
    <source>
        <dbReference type="Pfam" id="PF13231"/>
    </source>
</evidence>
<keyword evidence="4 10" id="KW-0808">Transferase</keyword>
<dbReference type="GO" id="GO:0005886">
    <property type="term" value="C:plasma membrane"/>
    <property type="evidence" value="ECO:0007669"/>
    <property type="project" value="UniProtKB-SubCell"/>
</dbReference>
<feature type="transmembrane region" description="Helical" evidence="8">
    <location>
        <begin position="338"/>
        <end position="357"/>
    </location>
</feature>
<dbReference type="AlphaFoldDB" id="A0A829YE45"/>
<evidence type="ECO:0000256" key="1">
    <source>
        <dbReference type="ARBA" id="ARBA00004651"/>
    </source>
</evidence>
<evidence type="ECO:0000313" key="10">
    <source>
        <dbReference type="EMBL" id="GFE81138.1"/>
    </source>
</evidence>
<evidence type="ECO:0000256" key="6">
    <source>
        <dbReference type="ARBA" id="ARBA00022989"/>
    </source>
</evidence>
<feature type="transmembrane region" description="Helical" evidence="8">
    <location>
        <begin position="369"/>
        <end position="389"/>
    </location>
</feature>
<evidence type="ECO:0000256" key="7">
    <source>
        <dbReference type="ARBA" id="ARBA00023136"/>
    </source>
</evidence>
<sequence>MQASWIQKVFRVGDTGARDVRLDLFWLLGLGLLLIATGIGLRDPWPADEPRFALIVRDMVATGEWLLPRVGGDVYADKPPLYFWIMGLSLLATGSLRIAFLLPSLLSGLACLLLIHDLGRRLWNRETGLAAALALLLTVQFVWQVRQAQIDATLLFWVVLGLYGLVRHLLLGPAWGWYALGWAAAGFGVITKGVGFLPLLMLIPFAAMRGPRWSPRMRSTSVGLWFIGPLAFLLAVSTWLVPMLLAANGDPTLAAYRDEILFHQTVGRYTDAWHHREPFWYFIVEVIPGLWLPLTLLLPWLVPHWRKAWQAGDLRVGLLTAWIVLVVLFFSFSSGKRGVYILPALPAVALASGPYLLDLMQRRSVQRTLFILSAAIALLCLLGASYVQIQPAKRLELIASYEIDVFGPLLSIGIAGVLICALVRPARGILAYAGLLATALLTVSYWVNPVMNSTRSGAAFIKRVEQIDDPTAELGFVGFKEQYLLNVHRPIVHFGHARWREADQEAADAALWLSGSEQRQLVVNDYARQLCFGETAAQSLGMANRMEWFIVRGKPNAKCVAQGKAAALYRYAPPPRVSTESISSFEPR</sequence>
<feature type="transmembrane region" description="Helical" evidence="8">
    <location>
        <begin position="224"/>
        <end position="247"/>
    </location>
</feature>
<dbReference type="GO" id="GO:0009103">
    <property type="term" value="P:lipopolysaccharide biosynthetic process"/>
    <property type="evidence" value="ECO:0007669"/>
    <property type="project" value="TreeGrafter"/>
</dbReference>
<reference evidence="11" key="1">
    <citation type="submission" date="2020-01" db="EMBL/GenBank/DDBJ databases">
        <title>'Steroidobacter agaridevorans' sp. nov., agar-degrading bacteria isolated from rhizosphere soils.</title>
        <authorList>
            <person name="Ikenaga M."/>
            <person name="Kataoka M."/>
            <person name="Murouchi A."/>
            <person name="Katsuragi S."/>
            <person name="Sakai M."/>
        </authorList>
    </citation>
    <scope>NUCLEOTIDE SEQUENCE [LARGE SCALE GENOMIC DNA]</scope>
    <source>
        <strain evidence="11">YU21-B</strain>
    </source>
</reference>
<feature type="transmembrane region" description="Helical" evidence="8">
    <location>
        <begin position="177"/>
        <end position="203"/>
    </location>
</feature>
<comment type="caution">
    <text evidence="10">The sequence shown here is derived from an EMBL/GenBank/DDBJ whole genome shotgun (WGS) entry which is preliminary data.</text>
</comment>
<dbReference type="GO" id="GO:0010041">
    <property type="term" value="P:response to iron(III) ion"/>
    <property type="evidence" value="ECO:0007669"/>
    <property type="project" value="TreeGrafter"/>
</dbReference>
<dbReference type="PANTHER" id="PTHR33908:SF3">
    <property type="entry name" value="UNDECAPRENYL PHOSPHATE-ALPHA-4-AMINO-4-DEOXY-L-ARABINOSE ARABINOSYL TRANSFERASE"/>
    <property type="match status" value="1"/>
</dbReference>
<feature type="transmembrane region" description="Helical" evidence="8">
    <location>
        <begin position="24"/>
        <end position="41"/>
    </location>
</feature>
<feature type="transmembrane region" description="Helical" evidence="8">
    <location>
        <begin position="429"/>
        <end position="447"/>
    </location>
</feature>
<keyword evidence="5 8" id="KW-0812">Transmembrane</keyword>
<evidence type="ECO:0000256" key="3">
    <source>
        <dbReference type="ARBA" id="ARBA00022676"/>
    </source>
</evidence>
<evidence type="ECO:0000256" key="4">
    <source>
        <dbReference type="ARBA" id="ARBA00022679"/>
    </source>
</evidence>
<dbReference type="EMBL" id="BLJN01000003">
    <property type="protein sequence ID" value="GFE81138.1"/>
    <property type="molecule type" value="Genomic_DNA"/>
</dbReference>
<feature type="transmembrane region" description="Helical" evidence="8">
    <location>
        <begin position="401"/>
        <end position="422"/>
    </location>
</feature>
<organism evidence="10 11">
    <name type="scientific">Steroidobacter agaridevorans</name>
    <dbReference type="NCBI Taxonomy" id="2695856"/>
    <lineage>
        <taxon>Bacteria</taxon>
        <taxon>Pseudomonadati</taxon>
        <taxon>Pseudomonadota</taxon>
        <taxon>Gammaproteobacteria</taxon>
        <taxon>Steroidobacterales</taxon>
        <taxon>Steroidobacteraceae</taxon>
        <taxon>Steroidobacter</taxon>
    </lineage>
</organism>
<evidence type="ECO:0000313" key="11">
    <source>
        <dbReference type="Proteomes" id="UP000445000"/>
    </source>
</evidence>
<feature type="transmembrane region" description="Helical" evidence="8">
    <location>
        <begin position="152"/>
        <end position="171"/>
    </location>
</feature>
<evidence type="ECO:0000256" key="8">
    <source>
        <dbReference type="SAM" id="Phobius"/>
    </source>
</evidence>
<keyword evidence="3" id="KW-0328">Glycosyltransferase</keyword>